<gene>
    <name evidence="4" type="ORF">BBD41_26765</name>
</gene>
<dbReference type="InterPro" id="IPR001789">
    <property type="entry name" value="Sig_transdc_resp-reg_receiver"/>
</dbReference>
<dbReference type="Gene3D" id="2.40.50.1020">
    <property type="entry name" value="LytTr DNA-binding domain"/>
    <property type="match status" value="1"/>
</dbReference>
<proteinExistence type="predicted"/>
<dbReference type="PROSITE" id="PS50110">
    <property type="entry name" value="RESPONSE_REGULATORY"/>
    <property type="match status" value="1"/>
</dbReference>
<dbReference type="PANTHER" id="PTHR37299:SF1">
    <property type="entry name" value="STAGE 0 SPORULATION PROTEIN A HOMOLOG"/>
    <property type="match status" value="1"/>
</dbReference>
<evidence type="ECO:0000259" key="3">
    <source>
        <dbReference type="PROSITE" id="PS50930"/>
    </source>
</evidence>
<dbReference type="GO" id="GO:0000156">
    <property type="term" value="F:phosphorelay response regulator activity"/>
    <property type="evidence" value="ECO:0007669"/>
    <property type="project" value="InterPro"/>
</dbReference>
<dbReference type="SMART" id="SM00850">
    <property type="entry name" value="LytTR"/>
    <property type="match status" value="1"/>
</dbReference>
<dbReference type="CDD" id="cd17532">
    <property type="entry name" value="REC_LytTR_AlgR-like"/>
    <property type="match status" value="1"/>
</dbReference>
<keyword evidence="1" id="KW-0597">Phosphoprotein</keyword>
<dbReference type="EMBL" id="CP016809">
    <property type="protein sequence ID" value="ANY75887.1"/>
    <property type="molecule type" value="Genomic_DNA"/>
</dbReference>
<dbReference type="KEGG" id="pib:BBD41_26765"/>
<dbReference type="InterPro" id="IPR007492">
    <property type="entry name" value="LytTR_DNA-bd_dom"/>
</dbReference>
<dbReference type="SUPFAM" id="SSF52172">
    <property type="entry name" value="CheY-like"/>
    <property type="match status" value="1"/>
</dbReference>
<feature type="domain" description="Response regulatory" evidence="2">
    <location>
        <begin position="6"/>
        <end position="120"/>
    </location>
</feature>
<reference evidence="4" key="1">
    <citation type="submission" date="2016-08" db="EMBL/GenBank/DDBJ databases">
        <title>Complete Genome Seqeunce of Paenibacillus sp. nov. IHBB 9852 from high altitute lake of Indian trans-Himalayas.</title>
        <authorList>
            <person name="Kiran S."/>
            <person name="Swarnkar M.K."/>
            <person name="Rana A."/>
            <person name="Tewari R."/>
            <person name="Gulati A."/>
        </authorList>
    </citation>
    <scope>NUCLEOTIDE SEQUENCE [LARGE SCALE GENOMIC DNA]</scope>
    <source>
        <strain evidence="4">IHBB 9852</strain>
    </source>
</reference>
<sequence length="245" mass="28130">MTERIRTIIVDDERYSREELAFLLKQHPSIEVAGEAGSGEEAVLKTLQLQPDAVFLDVEMPLMNGLAAAEAMLEMKKPPKIVFATAYPQFGADAFQYEAIDYLLKPIDEERLAETVRRLEKTILSPKQQSPAPMKSCGKLSLEEDGQIHFIDPDDIIFISREDTYTKIVTVHREFHVKTPLKELEAKLRLYPFFRIHKSYIVHLKYAKRLIPWFNGAYQLELKGSSELLAVSRNYAKAFREALEL</sequence>
<dbReference type="PANTHER" id="PTHR37299">
    <property type="entry name" value="TRANSCRIPTIONAL REGULATOR-RELATED"/>
    <property type="match status" value="1"/>
</dbReference>
<dbReference type="Pfam" id="PF04397">
    <property type="entry name" value="LytTR"/>
    <property type="match status" value="1"/>
</dbReference>
<name>A0A1B2E7K9_9BACL</name>
<evidence type="ECO:0000256" key="1">
    <source>
        <dbReference type="PROSITE-ProRule" id="PRU00169"/>
    </source>
</evidence>
<dbReference type="Gene3D" id="3.40.50.2300">
    <property type="match status" value="1"/>
</dbReference>
<dbReference type="AlphaFoldDB" id="A0A1B2E7K9"/>
<evidence type="ECO:0000259" key="2">
    <source>
        <dbReference type="PROSITE" id="PS50110"/>
    </source>
</evidence>
<dbReference type="RefSeq" id="WP_099479720.1">
    <property type="nucleotide sequence ID" value="NZ_CP016809.1"/>
</dbReference>
<dbReference type="SMART" id="SM00448">
    <property type="entry name" value="REC"/>
    <property type="match status" value="1"/>
</dbReference>
<dbReference type="InterPro" id="IPR046947">
    <property type="entry name" value="LytR-like"/>
</dbReference>
<protein>
    <submittedName>
        <fullName evidence="4">DNA-binding response regulator</fullName>
    </submittedName>
</protein>
<keyword evidence="4" id="KW-0238">DNA-binding</keyword>
<dbReference type="PROSITE" id="PS50930">
    <property type="entry name" value="HTH_LYTTR"/>
    <property type="match status" value="1"/>
</dbReference>
<dbReference type="Pfam" id="PF00072">
    <property type="entry name" value="Response_reg"/>
    <property type="match status" value="1"/>
</dbReference>
<evidence type="ECO:0000313" key="4">
    <source>
        <dbReference type="EMBL" id="ANY75887.1"/>
    </source>
</evidence>
<organism evidence="4">
    <name type="scientific">Paenibacillus ihbetae</name>
    <dbReference type="NCBI Taxonomy" id="1870820"/>
    <lineage>
        <taxon>Bacteria</taxon>
        <taxon>Bacillati</taxon>
        <taxon>Bacillota</taxon>
        <taxon>Bacilli</taxon>
        <taxon>Bacillales</taxon>
        <taxon>Paenibacillaceae</taxon>
        <taxon>Paenibacillus</taxon>
    </lineage>
</organism>
<feature type="modified residue" description="4-aspartylphosphate" evidence="1">
    <location>
        <position position="57"/>
    </location>
</feature>
<feature type="domain" description="HTH LytTR-type" evidence="3">
    <location>
        <begin position="140"/>
        <end position="245"/>
    </location>
</feature>
<accession>A0A1B2E7K9</accession>
<dbReference type="InterPro" id="IPR011006">
    <property type="entry name" value="CheY-like_superfamily"/>
</dbReference>
<dbReference type="GO" id="GO:0003677">
    <property type="term" value="F:DNA binding"/>
    <property type="evidence" value="ECO:0007669"/>
    <property type="project" value="UniProtKB-KW"/>
</dbReference>